<dbReference type="PATRIC" id="fig|1202540.3.peg.140"/>
<dbReference type="KEGG" id="crv:A357_0170"/>
<dbReference type="GO" id="GO:0005840">
    <property type="term" value="C:ribosome"/>
    <property type="evidence" value="ECO:0007669"/>
    <property type="project" value="UniProtKB-KW"/>
</dbReference>
<dbReference type="AlphaFoldDB" id="J3Z2H1"/>
<evidence type="ECO:0000313" key="2">
    <source>
        <dbReference type="Proteomes" id="UP000003935"/>
    </source>
</evidence>
<dbReference type="OrthoDB" id="10014276at2"/>
<accession>J3Z2H1</accession>
<keyword evidence="1" id="KW-0689">Ribosomal protein</keyword>
<dbReference type="STRING" id="1202540.A357_0170"/>
<organism evidence="1 2">
    <name type="scientific">Candidatus Carsonella ruddii PC isolate NHV</name>
    <dbReference type="NCBI Taxonomy" id="1202540"/>
    <lineage>
        <taxon>Bacteria</taxon>
        <taxon>Pseudomonadati</taxon>
        <taxon>Pseudomonadota</taxon>
        <taxon>Gammaproteobacteria</taxon>
        <taxon>Oceanospirillales</taxon>
        <taxon>Halomonadaceae</taxon>
        <taxon>Zymobacter group</taxon>
        <taxon>Candidatus Carsonella</taxon>
    </lineage>
</organism>
<protein>
    <submittedName>
        <fullName evidence="1">Ribosomal protein L18</fullName>
    </submittedName>
</protein>
<dbReference type="EMBL" id="CP003545">
    <property type="protein sequence ID" value="AFP84369.1"/>
    <property type="molecule type" value="Genomic_DNA"/>
</dbReference>
<keyword evidence="1" id="KW-0687">Ribonucleoprotein</keyword>
<dbReference type="Proteomes" id="UP000003935">
    <property type="component" value="Chromosome"/>
</dbReference>
<name>J3Z2H1_CARRU</name>
<reference evidence="1 2" key="1">
    <citation type="journal article" date="2012" name="Mol. Biol. Evol.">
        <title>Genome reduction and co-evolution between the primary and secondary bacterial symbionts of psyllids.</title>
        <authorList>
            <person name="Sloan D.B."/>
            <person name="Moran N.A."/>
        </authorList>
    </citation>
    <scope>NUCLEOTIDE SEQUENCE [LARGE SCALE GENOMIC DNA]</scope>
    <source>
        <strain evidence="1 2">PC</strain>
    </source>
</reference>
<sequence>MIIKFKITNNIISIIFTKKNKIIFIIKEFKKKIKILLNKFKNTVNFYNEKLYFQNYKYTSFIKKIIDFYNGKKIN</sequence>
<dbReference type="HOGENOM" id="CLU_197364_0_0_6"/>
<dbReference type="RefSeq" id="WP_014887668.1">
    <property type="nucleotide sequence ID" value="NC_018418.1"/>
</dbReference>
<proteinExistence type="predicted"/>
<evidence type="ECO:0000313" key="1">
    <source>
        <dbReference type="EMBL" id="AFP84369.1"/>
    </source>
</evidence>
<gene>
    <name evidence="1" type="primary">rplR</name>
    <name evidence="1" type="ORF">A357_0170</name>
</gene>